<accession>A0ABP8DV64</accession>
<name>A0ABP8DV64_9ACTN</name>
<dbReference type="Proteomes" id="UP001500620">
    <property type="component" value="Unassembled WGS sequence"/>
</dbReference>
<dbReference type="EMBL" id="BAABAT010000082">
    <property type="protein sequence ID" value="GAA4263867.1"/>
    <property type="molecule type" value="Genomic_DNA"/>
</dbReference>
<organism evidence="1 2">
    <name type="scientific">Dactylosporangium darangshiense</name>
    <dbReference type="NCBI Taxonomy" id="579108"/>
    <lineage>
        <taxon>Bacteria</taxon>
        <taxon>Bacillati</taxon>
        <taxon>Actinomycetota</taxon>
        <taxon>Actinomycetes</taxon>
        <taxon>Micromonosporales</taxon>
        <taxon>Micromonosporaceae</taxon>
        <taxon>Dactylosporangium</taxon>
    </lineage>
</organism>
<comment type="caution">
    <text evidence="1">The sequence shown here is derived from an EMBL/GenBank/DDBJ whole genome shotgun (WGS) entry which is preliminary data.</text>
</comment>
<gene>
    <name evidence="1" type="ORF">GCM10022255_112300</name>
</gene>
<proteinExistence type="predicted"/>
<evidence type="ECO:0000313" key="1">
    <source>
        <dbReference type="EMBL" id="GAA4263867.1"/>
    </source>
</evidence>
<dbReference type="RefSeq" id="WP_345143945.1">
    <property type="nucleotide sequence ID" value="NZ_BAABAT010000082.1"/>
</dbReference>
<protein>
    <submittedName>
        <fullName evidence="1">Uncharacterized protein</fullName>
    </submittedName>
</protein>
<evidence type="ECO:0000313" key="2">
    <source>
        <dbReference type="Proteomes" id="UP001500620"/>
    </source>
</evidence>
<reference evidence="2" key="1">
    <citation type="journal article" date="2019" name="Int. J. Syst. Evol. Microbiol.">
        <title>The Global Catalogue of Microorganisms (GCM) 10K type strain sequencing project: providing services to taxonomists for standard genome sequencing and annotation.</title>
        <authorList>
            <consortium name="The Broad Institute Genomics Platform"/>
            <consortium name="The Broad Institute Genome Sequencing Center for Infectious Disease"/>
            <person name="Wu L."/>
            <person name="Ma J."/>
        </authorList>
    </citation>
    <scope>NUCLEOTIDE SEQUENCE [LARGE SCALE GENOMIC DNA]</scope>
    <source>
        <strain evidence="2">JCM 17441</strain>
    </source>
</reference>
<keyword evidence="2" id="KW-1185">Reference proteome</keyword>
<sequence>MLEQLDLTDDERAALEGDREALTALANRLADVATPSGPTPNELGNGTAFIPLTALRASLREGPP</sequence>